<reference evidence="3" key="2">
    <citation type="journal article" date="2020" name="Plant Dis.">
        <title>A Grain Rot of Rice in Iran Caused by a Xanthomonas Strain Closely Related to X. sacchari.</title>
        <authorList>
            <person name="Mirghasempour S.A."/>
            <person name="Huang S."/>
            <person name="Studholme D.J."/>
            <person name="Brady C.L."/>
        </authorList>
    </citation>
    <scope>NUCLEOTIDE SEQUENCE</scope>
    <source>
        <strain evidence="3">SAM114</strain>
    </source>
</reference>
<dbReference type="EMBL" id="WJPN01000007">
    <property type="protein sequence ID" value="MRH00698.1"/>
    <property type="molecule type" value="Genomic_DNA"/>
</dbReference>
<reference evidence="4 5" key="1">
    <citation type="submission" date="2019-11" db="EMBL/GenBank/DDBJ databases">
        <title>First report of rice panicle blight caused by Xanthomonas sp. in Iran.</title>
        <authorList>
            <person name="Mirghasempour S.A."/>
            <person name="Huang S."/>
            <person name="Brady C.L."/>
            <person name="Studholme D.J."/>
        </authorList>
    </citation>
    <scope>NUCLEOTIDE SEQUENCE [LARGE SCALE GENOMIC DNA]</scope>
    <source>
        <strain evidence="2 5">ASD011</strain>
        <strain evidence="4">SAM114</strain>
    </source>
</reference>
<protein>
    <submittedName>
        <fullName evidence="2">Uncharacterized protein</fullName>
    </submittedName>
</protein>
<gene>
    <name evidence="2" type="ORF">GIY21_10385</name>
    <name evidence="3" type="ORF">GIY22_10380</name>
</gene>
<dbReference type="AlphaFoldDB" id="A0A6N7QAN9"/>
<evidence type="ECO:0000313" key="2">
    <source>
        <dbReference type="EMBL" id="MRH00698.1"/>
    </source>
</evidence>
<evidence type="ECO:0000313" key="5">
    <source>
        <dbReference type="Proteomes" id="UP000439314"/>
    </source>
</evidence>
<evidence type="ECO:0000313" key="4">
    <source>
        <dbReference type="Proteomes" id="UP000437931"/>
    </source>
</evidence>
<accession>A0A6N7QAN9</accession>
<keyword evidence="1" id="KW-0732">Signal</keyword>
<keyword evidence="4" id="KW-1185">Reference proteome</keyword>
<name>A0A6N7QAN9_9XANT</name>
<dbReference type="RefSeq" id="WP_148828258.1">
    <property type="nucleotide sequence ID" value="NZ_CP132342.1"/>
</dbReference>
<organism evidence="2 5">
    <name type="scientific">Xanthomonas sontii</name>
    <dbReference type="NCBI Taxonomy" id="2650745"/>
    <lineage>
        <taxon>Bacteria</taxon>
        <taxon>Pseudomonadati</taxon>
        <taxon>Pseudomonadota</taxon>
        <taxon>Gammaproteobacteria</taxon>
        <taxon>Lysobacterales</taxon>
        <taxon>Lysobacteraceae</taxon>
        <taxon>Xanthomonas</taxon>
    </lineage>
</organism>
<dbReference type="Proteomes" id="UP000439314">
    <property type="component" value="Unassembled WGS sequence"/>
</dbReference>
<comment type="caution">
    <text evidence="2">The sequence shown here is derived from an EMBL/GenBank/DDBJ whole genome shotgun (WGS) entry which is preliminary data.</text>
</comment>
<feature type="signal peptide" evidence="1">
    <location>
        <begin position="1"/>
        <end position="17"/>
    </location>
</feature>
<dbReference type="EMBL" id="WJPM01000007">
    <property type="protein sequence ID" value="MRH75030.1"/>
    <property type="molecule type" value="Genomic_DNA"/>
</dbReference>
<dbReference type="Proteomes" id="UP000437931">
    <property type="component" value="Unassembled WGS sequence"/>
</dbReference>
<sequence length="134" mass="14769">MNIWFLLLALAPTVAPAQPAGRYVAVTETEYELELILESSGTARIKRHVWEADHSAADVRSSLKGHWIYRNDAVEVTFASGKAASFLLVSCPPYAEFGRNGCSPGLKLIKTSLPTHWGLQRFGLWRADLLRAGS</sequence>
<feature type="chain" id="PRO_5026906747" evidence="1">
    <location>
        <begin position="18"/>
        <end position="134"/>
    </location>
</feature>
<evidence type="ECO:0000256" key="1">
    <source>
        <dbReference type="SAM" id="SignalP"/>
    </source>
</evidence>
<proteinExistence type="predicted"/>
<evidence type="ECO:0000313" key="3">
    <source>
        <dbReference type="EMBL" id="MRH75030.1"/>
    </source>
</evidence>